<dbReference type="NCBIfam" id="TIGR00229">
    <property type="entry name" value="sensory_box"/>
    <property type="match status" value="2"/>
</dbReference>
<dbReference type="SUPFAM" id="SSF55785">
    <property type="entry name" value="PYP-like sensor domain (PAS domain)"/>
    <property type="match status" value="2"/>
</dbReference>
<organism evidence="8 9">
    <name type="scientific">Massilia aerilata</name>
    <dbReference type="NCBI Taxonomy" id="453817"/>
    <lineage>
        <taxon>Bacteria</taxon>
        <taxon>Pseudomonadati</taxon>
        <taxon>Pseudomonadota</taxon>
        <taxon>Betaproteobacteria</taxon>
        <taxon>Burkholderiales</taxon>
        <taxon>Oxalobacteraceae</taxon>
        <taxon>Telluria group</taxon>
        <taxon>Massilia</taxon>
    </lineage>
</organism>
<evidence type="ECO:0000256" key="5">
    <source>
        <dbReference type="ARBA" id="ARBA00022777"/>
    </source>
</evidence>
<dbReference type="EC" id="2.7.13.3" evidence="2"/>
<dbReference type="SMART" id="SM00091">
    <property type="entry name" value="PAS"/>
    <property type="match status" value="2"/>
</dbReference>
<dbReference type="InterPro" id="IPR013767">
    <property type="entry name" value="PAS_fold"/>
</dbReference>
<feature type="domain" description="PAS" evidence="6">
    <location>
        <begin position="15"/>
        <end position="85"/>
    </location>
</feature>
<dbReference type="RefSeq" id="WP_379770903.1">
    <property type="nucleotide sequence ID" value="NZ_JBHSMZ010000006.1"/>
</dbReference>
<dbReference type="SMART" id="SM00086">
    <property type="entry name" value="PAC"/>
    <property type="match status" value="1"/>
</dbReference>
<proteinExistence type="predicted"/>
<protein>
    <recommendedName>
        <fullName evidence="2">histidine kinase</fullName>
        <ecNumber evidence="2">2.7.13.3</ecNumber>
    </recommendedName>
</protein>
<dbReference type="Pfam" id="PF08447">
    <property type="entry name" value="PAS_3"/>
    <property type="match status" value="1"/>
</dbReference>
<feature type="domain" description="PAS" evidence="6">
    <location>
        <begin position="135"/>
        <end position="189"/>
    </location>
</feature>
<dbReference type="InterPro" id="IPR000700">
    <property type="entry name" value="PAS-assoc_C"/>
</dbReference>
<dbReference type="CDD" id="cd00130">
    <property type="entry name" value="PAS"/>
    <property type="match status" value="2"/>
</dbReference>
<comment type="caution">
    <text evidence="8">The sequence shown here is derived from an EMBL/GenBank/DDBJ whole genome shotgun (WGS) entry which is preliminary data.</text>
</comment>
<dbReference type="InterPro" id="IPR000014">
    <property type="entry name" value="PAS"/>
</dbReference>
<evidence type="ECO:0000313" key="8">
    <source>
        <dbReference type="EMBL" id="MFC5549212.1"/>
    </source>
</evidence>
<accession>A0ABW0RYH1</accession>
<dbReference type="InterPro" id="IPR052162">
    <property type="entry name" value="Sensor_kinase/Photoreceptor"/>
</dbReference>
<keyword evidence="5" id="KW-0418">Kinase</keyword>
<dbReference type="InterPro" id="IPR035965">
    <property type="entry name" value="PAS-like_dom_sf"/>
</dbReference>
<gene>
    <name evidence="8" type="ORF">ACFPO9_11870</name>
</gene>
<dbReference type="PANTHER" id="PTHR43304">
    <property type="entry name" value="PHYTOCHROME-LIKE PROTEIN CPH1"/>
    <property type="match status" value="1"/>
</dbReference>
<comment type="catalytic activity">
    <reaction evidence="1">
        <text>ATP + protein L-histidine = ADP + protein N-phospho-L-histidine.</text>
        <dbReference type="EC" id="2.7.13.3"/>
    </reaction>
</comment>
<evidence type="ECO:0000256" key="1">
    <source>
        <dbReference type="ARBA" id="ARBA00000085"/>
    </source>
</evidence>
<dbReference type="InterPro" id="IPR001610">
    <property type="entry name" value="PAC"/>
</dbReference>
<dbReference type="PANTHER" id="PTHR43304:SF1">
    <property type="entry name" value="PAC DOMAIN-CONTAINING PROTEIN"/>
    <property type="match status" value="1"/>
</dbReference>
<evidence type="ECO:0000313" key="9">
    <source>
        <dbReference type="Proteomes" id="UP001596086"/>
    </source>
</evidence>
<dbReference type="Proteomes" id="UP001596086">
    <property type="component" value="Unassembled WGS sequence"/>
</dbReference>
<keyword evidence="3" id="KW-0597">Phosphoprotein</keyword>
<evidence type="ECO:0000256" key="4">
    <source>
        <dbReference type="ARBA" id="ARBA00022679"/>
    </source>
</evidence>
<evidence type="ECO:0000259" key="7">
    <source>
        <dbReference type="PROSITE" id="PS50113"/>
    </source>
</evidence>
<reference evidence="9" key="1">
    <citation type="journal article" date="2019" name="Int. J. Syst. Evol. Microbiol.">
        <title>The Global Catalogue of Microorganisms (GCM) 10K type strain sequencing project: providing services to taxonomists for standard genome sequencing and annotation.</title>
        <authorList>
            <consortium name="The Broad Institute Genomics Platform"/>
            <consortium name="The Broad Institute Genome Sequencing Center for Infectious Disease"/>
            <person name="Wu L."/>
            <person name="Ma J."/>
        </authorList>
    </citation>
    <scope>NUCLEOTIDE SEQUENCE [LARGE SCALE GENOMIC DNA]</scope>
    <source>
        <strain evidence="9">CGMCC 4.5798</strain>
    </source>
</reference>
<dbReference type="PROSITE" id="PS50113">
    <property type="entry name" value="PAC"/>
    <property type="match status" value="1"/>
</dbReference>
<evidence type="ECO:0000256" key="2">
    <source>
        <dbReference type="ARBA" id="ARBA00012438"/>
    </source>
</evidence>
<dbReference type="InterPro" id="IPR013655">
    <property type="entry name" value="PAS_fold_3"/>
</dbReference>
<evidence type="ECO:0000256" key="3">
    <source>
        <dbReference type="ARBA" id="ARBA00022553"/>
    </source>
</evidence>
<dbReference type="EMBL" id="JBHSMZ010000006">
    <property type="protein sequence ID" value="MFC5549212.1"/>
    <property type="molecule type" value="Genomic_DNA"/>
</dbReference>
<sequence>MTGACHVSPVYRRKRMALAESVLDNLMEVVFQTDSSGCWMFLNQAWREMTGFDLADTLGKRSFDYVHPDDRQQCQALFQSLIAGDADECRKEVRYLQHDGSIRWVEAFARPALDEDGQLTGVAGTLADVTKRKAADDKLQLAANVFMHAGEGIMITSSAGLIVDVNSAFETITGYPRDEILGRSPKLLS</sequence>
<keyword evidence="9" id="KW-1185">Reference proteome</keyword>
<dbReference type="Gene3D" id="3.30.450.20">
    <property type="entry name" value="PAS domain"/>
    <property type="match status" value="2"/>
</dbReference>
<dbReference type="Pfam" id="PF00989">
    <property type="entry name" value="PAS"/>
    <property type="match status" value="1"/>
</dbReference>
<evidence type="ECO:0000259" key="6">
    <source>
        <dbReference type="PROSITE" id="PS50112"/>
    </source>
</evidence>
<name>A0ABW0RYH1_9BURK</name>
<keyword evidence="4" id="KW-0808">Transferase</keyword>
<feature type="domain" description="PAC" evidence="7">
    <location>
        <begin position="89"/>
        <end position="141"/>
    </location>
</feature>
<dbReference type="PROSITE" id="PS50112">
    <property type="entry name" value="PAS"/>
    <property type="match status" value="2"/>
</dbReference>